<dbReference type="CDD" id="cd06558">
    <property type="entry name" value="crotonase-like"/>
    <property type="match status" value="1"/>
</dbReference>
<accession>A0ABN2YYA7</accession>
<name>A0ABN2YYA7_9ACTN</name>
<gene>
    <name evidence="2" type="ORF">GCM10009843_39710</name>
</gene>
<dbReference type="InterPro" id="IPR029045">
    <property type="entry name" value="ClpP/crotonase-like_dom_sf"/>
</dbReference>
<dbReference type="Gene3D" id="1.10.12.10">
    <property type="entry name" value="Lyase 2-enoyl-coa Hydratase, Chain A, domain 2"/>
    <property type="match status" value="1"/>
</dbReference>
<reference evidence="2 3" key="1">
    <citation type="journal article" date="2019" name="Int. J. Syst. Evol. Microbiol.">
        <title>The Global Catalogue of Microorganisms (GCM) 10K type strain sequencing project: providing services to taxonomists for standard genome sequencing and annotation.</title>
        <authorList>
            <consortium name="The Broad Institute Genomics Platform"/>
            <consortium name="The Broad Institute Genome Sequencing Center for Infectious Disease"/>
            <person name="Wu L."/>
            <person name="Ma J."/>
        </authorList>
    </citation>
    <scope>NUCLEOTIDE SEQUENCE [LARGE SCALE GENOMIC DNA]</scope>
    <source>
        <strain evidence="2 3">JCM 16021</strain>
    </source>
</reference>
<evidence type="ECO:0000313" key="3">
    <source>
        <dbReference type="Proteomes" id="UP001500575"/>
    </source>
</evidence>
<dbReference type="Gene3D" id="3.90.226.10">
    <property type="entry name" value="2-enoyl-CoA Hydratase, Chain A, domain 1"/>
    <property type="match status" value="1"/>
</dbReference>
<dbReference type="EMBL" id="BAAAQQ010000014">
    <property type="protein sequence ID" value="GAA2133814.1"/>
    <property type="molecule type" value="Genomic_DNA"/>
</dbReference>
<keyword evidence="3" id="KW-1185">Reference proteome</keyword>
<proteinExistence type="inferred from homology"/>
<dbReference type="SUPFAM" id="SSF52096">
    <property type="entry name" value="ClpP/crotonase"/>
    <property type="match status" value="1"/>
</dbReference>
<dbReference type="InterPro" id="IPR051683">
    <property type="entry name" value="Enoyl-CoA_Hydratase/Isomerase"/>
</dbReference>
<dbReference type="RefSeq" id="WP_344305603.1">
    <property type="nucleotide sequence ID" value="NZ_BAAAQQ010000014.1"/>
</dbReference>
<evidence type="ECO:0000256" key="1">
    <source>
        <dbReference type="ARBA" id="ARBA00005254"/>
    </source>
</evidence>
<dbReference type="InterPro" id="IPR014748">
    <property type="entry name" value="Enoyl-CoA_hydra_C"/>
</dbReference>
<organism evidence="2 3">
    <name type="scientific">Nocardioides bigeumensis</name>
    <dbReference type="NCBI Taxonomy" id="433657"/>
    <lineage>
        <taxon>Bacteria</taxon>
        <taxon>Bacillati</taxon>
        <taxon>Actinomycetota</taxon>
        <taxon>Actinomycetes</taxon>
        <taxon>Propionibacteriales</taxon>
        <taxon>Nocardioidaceae</taxon>
        <taxon>Nocardioides</taxon>
    </lineage>
</organism>
<comment type="caution">
    <text evidence="2">The sequence shown here is derived from an EMBL/GenBank/DDBJ whole genome shotgun (WGS) entry which is preliminary data.</text>
</comment>
<dbReference type="InterPro" id="IPR001753">
    <property type="entry name" value="Enoyl-CoA_hydra/iso"/>
</dbReference>
<dbReference type="Proteomes" id="UP001500575">
    <property type="component" value="Unassembled WGS sequence"/>
</dbReference>
<dbReference type="Pfam" id="PF00378">
    <property type="entry name" value="ECH_1"/>
    <property type="match status" value="1"/>
</dbReference>
<sequence>MTTDSSEGSAPGASGDVTARDPELVHLQVWDQVATITLDSPHNRNALSRQLVAELHAHLERAEADPAVRVVLVQATGTVFCSGADLTEATADGMEEGARRIVALQRLIVAMGKPVVARVQGPVRAGGIVAAADIAIAADDVTFALTEVKLGLAAAIISLTVHHRMHPRAAAVTTLGGASFTGVKAAAYGLITTSVPRSELNDEVARTCGELATGAPQGLRESKRILNRDLLARIDAHGEEMATLSARLFASDEARAAMTAFLTKKR</sequence>
<protein>
    <submittedName>
        <fullName evidence="2">Enoyl-CoA hydratase family protein</fullName>
    </submittedName>
</protein>
<dbReference type="PANTHER" id="PTHR42964:SF1">
    <property type="entry name" value="POLYKETIDE BIOSYNTHESIS ENOYL-COA HYDRATASE PKSH-RELATED"/>
    <property type="match status" value="1"/>
</dbReference>
<evidence type="ECO:0000313" key="2">
    <source>
        <dbReference type="EMBL" id="GAA2133814.1"/>
    </source>
</evidence>
<comment type="similarity">
    <text evidence="1">Belongs to the enoyl-CoA hydratase/isomerase family.</text>
</comment>
<dbReference type="PANTHER" id="PTHR42964">
    <property type="entry name" value="ENOYL-COA HYDRATASE"/>
    <property type="match status" value="1"/>
</dbReference>